<gene>
    <name evidence="10" type="ORF">B0H67DRAFT_500029</name>
</gene>
<protein>
    <submittedName>
        <fullName evidence="10">Uncharacterized protein</fullName>
    </submittedName>
</protein>
<evidence type="ECO:0000256" key="3">
    <source>
        <dbReference type="ARBA" id="ARBA00022692"/>
    </source>
</evidence>
<proteinExistence type="inferred from homology"/>
<keyword evidence="7" id="KW-0472">Membrane</keyword>
<evidence type="ECO:0000313" key="11">
    <source>
        <dbReference type="Proteomes" id="UP001172102"/>
    </source>
</evidence>
<evidence type="ECO:0000256" key="1">
    <source>
        <dbReference type="ARBA" id="ARBA00004167"/>
    </source>
</evidence>
<accession>A0AA40DGL8</accession>
<dbReference type="AlphaFoldDB" id="A0AA40DGL8"/>
<dbReference type="PANTHER" id="PTHR33365:SF11">
    <property type="entry name" value="TAT PATHWAY SIGNAL SEQUENCE"/>
    <property type="match status" value="1"/>
</dbReference>
<comment type="subcellular location">
    <subcellularLocation>
        <location evidence="1">Membrane</location>
        <topology evidence="1">Single-pass membrane protein</topology>
    </subcellularLocation>
</comment>
<evidence type="ECO:0000256" key="4">
    <source>
        <dbReference type="ARBA" id="ARBA00022989"/>
    </source>
</evidence>
<comment type="similarity">
    <text evidence="9">Belongs to the ustYa family.</text>
</comment>
<keyword evidence="6" id="KW-0843">Virulence</keyword>
<keyword evidence="11" id="KW-1185">Reference proteome</keyword>
<evidence type="ECO:0000256" key="2">
    <source>
        <dbReference type="ARBA" id="ARBA00004685"/>
    </source>
</evidence>
<keyword evidence="5" id="KW-0560">Oxidoreductase</keyword>
<dbReference type="PANTHER" id="PTHR33365">
    <property type="entry name" value="YALI0B05434P"/>
    <property type="match status" value="1"/>
</dbReference>
<dbReference type="GO" id="GO:0016020">
    <property type="term" value="C:membrane"/>
    <property type="evidence" value="ECO:0007669"/>
    <property type="project" value="UniProtKB-SubCell"/>
</dbReference>
<dbReference type="EMBL" id="JAUKUA010000008">
    <property type="protein sequence ID" value="KAK0702769.1"/>
    <property type="molecule type" value="Genomic_DNA"/>
</dbReference>
<evidence type="ECO:0000256" key="6">
    <source>
        <dbReference type="ARBA" id="ARBA00023026"/>
    </source>
</evidence>
<comment type="caution">
    <text evidence="10">The sequence shown here is derived from an EMBL/GenBank/DDBJ whole genome shotgun (WGS) entry which is preliminary data.</text>
</comment>
<reference evidence="10" key="1">
    <citation type="submission" date="2023-06" db="EMBL/GenBank/DDBJ databases">
        <title>Genome-scale phylogeny and comparative genomics of the fungal order Sordariales.</title>
        <authorList>
            <consortium name="Lawrence Berkeley National Laboratory"/>
            <person name="Hensen N."/>
            <person name="Bonometti L."/>
            <person name="Westerberg I."/>
            <person name="Brannstrom I.O."/>
            <person name="Guillou S."/>
            <person name="Cros-Aarteil S."/>
            <person name="Calhoun S."/>
            <person name="Haridas S."/>
            <person name="Kuo A."/>
            <person name="Mondo S."/>
            <person name="Pangilinan J."/>
            <person name="Riley R."/>
            <person name="Labutti K."/>
            <person name="Andreopoulos B."/>
            <person name="Lipzen A."/>
            <person name="Chen C."/>
            <person name="Yanf M."/>
            <person name="Daum C."/>
            <person name="Ng V."/>
            <person name="Clum A."/>
            <person name="Steindorff A."/>
            <person name="Ohm R."/>
            <person name="Martin F."/>
            <person name="Silar P."/>
            <person name="Natvig D."/>
            <person name="Lalanne C."/>
            <person name="Gautier V."/>
            <person name="Ament-Velasquez S.L."/>
            <person name="Kruys A."/>
            <person name="Hutchinson M.I."/>
            <person name="Powell A.J."/>
            <person name="Barry K."/>
            <person name="Miller A.N."/>
            <person name="Grigoriev I.V."/>
            <person name="Debuchy R."/>
            <person name="Gladieux P."/>
            <person name="Thoren M.H."/>
            <person name="Johannesson H."/>
        </authorList>
    </citation>
    <scope>NUCLEOTIDE SEQUENCE</scope>
    <source>
        <strain evidence="10">SMH4607-1</strain>
    </source>
</reference>
<dbReference type="GO" id="GO:0016491">
    <property type="term" value="F:oxidoreductase activity"/>
    <property type="evidence" value="ECO:0007669"/>
    <property type="project" value="UniProtKB-KW"/>
</dbReference>
<evidence type="ECO:0000256" key="8">
    <source>
        <dbReference type="ARBA" id="ARBA00023180"/>
    </source>
</evidence>
<keyword evidence="4" id="KW-1133">Transmembrane helix</keyword>
<keyword evidence="8" id="KW-0325">Glycoprotein</keyword>
<keyword evidence="3" id="KW-0812">Transmembrane</keyword>
<dbReference type="Pfam" id="PF11807">
    <property type="entry name" value="UstYa"/>
    <property type="match status" value="1"/>
</dbReference>
<evidence type="ECO:0000256" key="7">
    <source>
        <dbReference type="ARBA" id="ARBA00023136"/>
    </source>
</evidence>
<sequence>MHGLRHIKDVENAWRNYETTAFVYIPNPQEYSLRPNKGVIAGTENVYMISAHHQLHCLKKLQLGHVAAVMGDSNYTMAKEHAEHCFDYLRQAILCAGDSTLEGVDPGTPGLLQGYGARHTCRLWNGPEGLDTWRQMHCAGEGLGCHD</sequence>
<organism evidence="10 11">
    <name type="scientific">Lasiosphaeris hirsuta</name>
    <dbReference type="NCBI Taxonomy" id="260670"/>
    <lineage>
        <taxon>Eukaryota</taxon>
        <taxon>Fungi</taxon>
        <taxon>Dikarya</taxon>
        <taxon>Ascomycota</taxon>
        <taxon>Pezizomycotina</taxon>
        <taxon>Sordariomycetes</taxon>
        <taxon>Sordariomycetidae</taxon>
        <taxon>Sordariales</taxon>
        <taxon>Lasiosphaeriaceae</taxon>
        <taxon>Lasiosphaeris</taxon>
    </lineage>
</organism>
<comment type="pathway">
    <text evidence="2">Mycotoxin biosynthesis.</text>
</comment>
<name>A0AA40DGL8_9PEZI</name>
<dbReference type="GO" id="GO:0043386">
    <property type="term" value="P:mycotoxin biosynthetic process"/>
    <property type="evidence" value="ECO:0007669"/>
    <property type="project" value="InterPro"/>
</dbReference>
<evidence type="ECO:0000256" key="9">
    <source>
        <dbReference type="ARBA" id="ARBA00035112"/>
    </source>
</evidence>
<evidence type="ECO:0000256" key="5">
    <source>
        <dbReference type="ARBA" id="ARBA00023002"/>
    </source>
</evidence>
<dbReference type="InterPro" id="IPR021765">
    <property type="entry name" value="UstYa-like"/>
</dbReference>
<evidence type="ECO:0000313" key="10">
    <source>
        <dbReference type="EMBL" id="KAK0702769.1"/>
    </source>
</evidence>
<dbReference type="Proteomes" id="UP001172102">
    <property type="component" value="Unassembled WGS sequence"/>
</dbReference>